<evidence type="ECO:0000256" key="1">
    <source>
        <dbReference type="ARBA" id="ARBA00000085"/>
    </source>
</evidence>
<keyword evidence="8" id="KW-0472">Membrane</keyword>
<protein>
    <recommendedName>
        <fullName evidence="2">histidine kinase</fullName>
        <ecNumber evidence="2">2.7.13.3</ecNumber>
    </recommendedName>
</protein>
<evidence type="ECO:0000256" key="7">
    <source>
        <dbReference type="SAM" id="MobiDB-lite"/>
    </source>
</evidence>
<feature type="compositionally biased region" description="Low complexity" evidence="7">
    <location>
        <begin position="461"/>
        <end position="476"/>
    </location>
</feature>
<feature type="transmembrane region" description="Helical" evidence="8">
    <location>
        <begin position="37"/>
        <end position="60"/>
    </location>
</feature>
<dbReference type="AlphaFoldDB" id="A0A830F0P1"/>
<keyword evidence="11" id="KW-1185">Reference proteome</keyword>
<dbReference type="Pfam" id="PF02518">
    <property type="entry name" value="HATPase_c"/>
    <property type="match status" value="1"/>
</dbReference>
<evidence type="ECO:0000256" key="6">
    <source>
        <dbReference type="ARBA" id="ARBA00023012"/>
    </source>
</evidence>
<keyword evidence="8" id="KW-0812">Transmembrane</keyword>
<dbReference type="InterPro" id="IPR036097">
    <property type="entry name" value="HisK_dim/P_sf"/>
</dbReference>
<evidence type="ECO:0000256" key="8">
    <source>
        <dbReference type="SAM" id="Phobius"/>
    </source>
</evidence>
<keyword evidence="3" id="KW-0597">Phosphoprotein</keyword>
<feature type="domain" description="Histidine kinase" evidence="9">
    <location>
        <begin position="330"/>
        <end position="562"/>
    </location>
</feature>
<dbReference type="InterPro" id="IPR005467">
    <property type="entry name" value="His_kinase_dom"/>
</dbReference>
<dbReference type="SUPFAM" id="SSF55781">
    <property type="entry name" value="GAF domain-like"/>
    <property type="match status" value="1"/>
</dbReference>
<dbReference type="SMART" id="SM00388">
    <property type="entry name" value="HisKA"/>
    <property type="match status" value="1"/>
</dbReference>
<sequence length="568" mass="61781">MRWFSARLGGAATTGVGLALAAVHVYGAYGLRNDPIPFALELVPIVSSAGVAAAGVAIALGRVVPRGFVARALAWMAAGTVVILALSGWMLAGTVVRGYTIQRPLIVFLNVVPFGVLAGLLVGVYDAHRLDQQRSVAQLNRINETLRVATREMVQASDRDELEQAVCDRLTDSEPYDAVWVGRYDADAERVRPTAWAGFDDDYFRSITVTVDDTPTGRGAGGRAIKTRELQCVHDVFDDPTMKPWWPHFERHGIESLAVVPITHEDTTYGFYSVYADRQSVFDERERDILAELGESLGHAIASIEAKNRLAHRERELERQNDRLAKFAAVVSHDLRNPLQVADGYLPLARETGDDEYFDRVADALDRMTTLIEDLLTLARQGEAVSDFEHVDLADVVDDAWQSAGSPDATLNHDSDLGRIPCDPGRLQQLFENLFRNALEHAGDDVTLTVGRLRPEPPQPDNTSTDASSSPDTSPSGEPARAGPSPSGEPARTGFFVADDGPGVPEPERDRVFETGYTTGEDGTGFGLNIVKEIAAAHGWTVSLTESDAGGARFEFAFDDQRTAEPNA</sequence>
<feature type="transmembrane region" description="Helical" evidence="8">
    <location>
        <begin position="72"/>
        <end position="92"/>
    </location>
</feature>
<evidence type="ECO:0000259" key="9">
    <source>
        <dbReference type="PROSITE" id="PS50109"/>
    </source>
</evidence>
<dbReference type="SUPFAM" id="SSF47384">
    <property type="entry name" value="Homodimeric domain of signal transducing histidine kinase"/>
    <property type="match status" value="1"/>
</dbReference>
<feature type="transmembrane region" description="Helical" evidence="8">
    <location>
        <begin position="104"/>
        <end position="125"/>
    </location>
</feature>
<comment type="caution">
    <text evidence="10">The sequence shown here is derived from an EMBL/GenBank/DDBJ whole genome shotgun (WGS) entry which is preliminary data.</text>
</comment>
<reference evidence="10" key="2">
    <citation type="submission" date="2020-09" db="EMBL/GenBank/DDBJ databases">
        <authorList>
            <person name="Sun Q."/>
            <person name="Ohkuma M."/>
        </authorList>
    </citation>
    <scope>NUCLEOTIDE SEQUENCE</scope>
    <source>
        <strain evidence="10">JCM 19596</strain>
    </source>
</reference>
<evidence type="ECO:0000256" key="4">
    <source>
        <dbReference type="ARBA" id="ARBA00022679"/>
    </source>
</evidence>
<accession>A0A830F0P1</accession>
<dbReference type="Gene3D" id="3.30.450.40">
    <property type="match status" value="1"/>
</dbReference>
<dbReference type="InterPro" id="IPR003594">
    <property type="entry name" value="HATPase_dom"/>
</dbReference>
<dbReference type="SMART" id="SM00065">
    <property type="entry name" value="GAF"/>
    <property type="match status" value="1"/>
</dbReference>
<keyword evidence="5" id="KW-0418">Kinase</keyword>
<dbReference type="InterPro" id="IPR029016">
    <property type="entry name" value="GAF-like_dom_sf"/>
</dbReference>
<keyword evidence="8" id="KW-1133">Transmembrane helix</keyword>
<dbReference type="Gene3D" id="1.10.287.130">
    <property type="match status" value="1"/>
</dbReference>
<keyword evidence="4" id="KW-0808">Transferase</keyword>
<dbReference type="GO" id="GO:0000155">
    <property type="term" value="F:phosphorelay sensor kinase activity"/>
    <property type="evidence" value="ECO:0007669"/>
    <property type="project" value="InterPro"/>
</dbReference>
<dbReference type="PROSITE" id="PS50109">
    <property type="entry name" value="HIS_KIN"/>
    <property type="match status" value="1"/>
</dbReference>
<feature type="region of interest" description="Disordered" evidence="7">
    <location>
        <begin position="450"/>
        <end position="507"/>
    </location>
</feature>
<dbReference type="SMART" id="SM00387">
    <property type="entry name" value="HATPase_c"/>
    <property type="match status" value="1"/>
</dbReference>
<dbReference type="InterPro" id="IPR003018">
    <property type="entry name" value="GAF"/>
</dbReference>
<evidence type="ECO:0000256" key="5">
    <source>
        <dbReference type="ARBA" id="ARBA00022777"/>
    </source>
</evidence>
<dbReference type="PANTHER" id="PTHR43711:SF1">
    <property type="entry name" value="HISTIDINE KINASE 1"/>
    <property type="match status" value="1"/>
</dbReference>
<organism evidence="10 11">
    <name type="scientific">Halocalculus aciditolerans</name>
    <dbReference type="NCBI Taxonomy" id="1383812"/>
    <lineage>
        <taxon>Archaea</taxon>
        <taxon>Methanobacteriati</taxon>
        <taxon>Methanobacteriota</taxon>
        <taxon>Stenosarchaea group</taxon>
        <taxon>Halobacteria</taxon>
        <taxon>Halobacteriales</taxon>
        <taxon>Halobacteriaceae</taxon>
        <taxon>Halocalculus</taxon>
    </lineage>
</organism>
<dbReference type="RefSeq" id="WP_188975845.1">
    <property type="nucleotide sequence ID" value="NZ_BMPG01000001.1"/>
</dbReference>
<gene>
    <name evidence="10" type="ORF">GCM10009039_06790</name>
</gene>
<dbReference type="PANTHER" id="PTHR43711">
    <property type="entry name" value="TWO-COMPONENT HISTIDINE KINASE"/>
    <property type="match status" value="1"/>
</dbReference>
<dbReference type="InterPro" id="IPR050736">
    <property type="entry name" value="Sensor_HK_Regulatory"/>
</dbReference>
<dbReference type="Pfam" id="PF13185">
    <property type="entry name" value="GAF_2"/>
    <property type="match status" value="1"/>
</dbReference>
<keyword evidence="6" id="KW-0902">Two-component regulatory system</keyword>
<proteinExistence type="predicted"/>
<reference evidence="10" key="1">
    <citation type="journal article" date="2014" name="Int. J. Syst. Evol. Microbiol.">
        <title>Complete genome sequence of Corynebacterium casei LMG S-19264T (=DSM 44701T), isolated from a smear-ripened cheese.</title>
        <authorList>
            <consortium name="US DOE Joint Genome Institute (JGI-PGF)"/>
            <person name="Walter F."/>
            <person name="Albersmeier A."/>
            <person name="Kalinowski J."/>
            <person name="Ruckert C."/>
        </authorList>
    </citation>
    <scope>NUCLEOTIDE SEQUENCE</scope>
    <source>
        <strain evidence="10">JCM 19596</strain>
    </source>
</reference>
<dbReference type="SUPFAM" id="SSF55874">
    <property type="entry name" value="ATPase domain of HSP90 chaperone/DNA topoisomerase II/histidine kinase"/>
    <property type="match status" value="1"/>
</dbReference>
<dbReference type="Gene3D" id="3.30.565.10">
    <property type="entry name" value="Histidine kinase-like ATPase, C-terminal domain"/>
    <property type="match status" value="1"/>
</dbReference>
<dbReference type="OrthoDB" id="8127at2157"/>
<evidence type="ECO:0000256" key="3">
    <source>
        <dbReference type="ARBA" id="ARBA00022553"/>
    </source>
</evidence>
<dbReference type="InterPro" id="IPR003661">
    <property type="entry name" value="HisK_dim/P_dom"/>
</dbReference>
<evidence type="ECO:0000313" key="11">
    <source>
        <dbReference type="Proteomes" id="UP000607197"/>
    </source>
</evidence>
<evidence type="ECO:0000313" key="10">
    <source>
        <dbReference type="EMBL" id="GGL51173.1"/>
    </source>
</evidence>
<dbReference type="Proteomes" id="UP000607197">
    <property type="component" value="Unassembled WGS sequence"/>
</dbReference>
<dbReference type="EMBL" id="BMPG01000001">
    <property type="protein sequence ID" value="GGL51173.1"/>
    <property type="molecule type" value="Genomic_DNA"/>
</dbReference>
<dbReference type="InterPro" id="IPR036890">
    <property type="entry name" value="HATPase_C_sf"/>
</dbReference>
<dbReference type="CDD" id="cd00082">
    <property type="entry name" value="HisKA"/>
    <property type="match status" value="1"/>
</dbReference>
<name>A0A830F0P1_9EURY</name>
<comment type="catalytic activity">
    <reaction evidence="1">
        <text>ATP + protein L-histidine = ADP + protein N-phospho-L-histidine.</text>
        <dbReference type="EC" id="2.7.13.3"/>
    </reaction>
</comment>
<evidence type="ECO:0000256" key="2">
    <source>
        <dbReference type="ARBA" id="ARBA00012438"/>
    </source>
</evidence>
<dbReference type="EC" id="2.7.13.3" evidence="2"/>
<dbReference type="PRINTS" id="PR00344">
    <property type="entry name" value="BCTRLSENSOR"/>
</dbReference>
<dbReference type="InterPro" id="IPR004358">
    <property type="entry name" value="Sig_transdc_His_kin-like_C"/>
</dbReference>
<dbReference type="Pfam" id="PF00512">
    <property type="entry name" value="HisKA"/>
    <property type="match status" value="1"/>
</dbReference>